<evidence type="ECO:0000313" key="1">
    <source>
        <dbReference type="EMBL" id="KAF2120927.1"/>
    </source>
</evidence>
<dbReference type="OrthoDB" id="5314997at2759"/>
<protein>
    <recommendedName>
        <fullName evidence="3">F-box domain-containing protein</fullName>
    </recommendedName>
</protein>
<name>A0A6A5ZPW3_9PLEO</name>
<evidence type="ECO:0008006" key="3">
    <source>
        <dbReference type="Google" id="ProtNLM"/>
    </source>
</evidence>
<proteinExistence type="predicted"/>
<evidence type="ECO:0000313" key="2">
    <source>
        <dbReference type="Proteomes" id="UP000799770"/>
    </source>
</evidence>
<keyword evidence="2" id="KW-1185">Reference proteome</keyword>
<dbReference type="AlphaFoldDB" id="A0A6A5ZPW3"/>
<accession>A0A6A5ZPW3</accession>
<dbReference type="Proteomes" id="UP000799770">
    <property type="component" value="Unassembled WGS sequence"/>
</dbReference>
<reference evidence="1" key="1">
    <citation type="journal article" date="2020" name="Stud. Mycol.">
        <title>101 Dothideomycetes genomes: a test case for predicting lifestyles and emergence of pathogens.</title>
        <authorList>
            <person name="Haridas S."/>
            <person name="Albert R."/>
            <person name="Binder M."/>
            <person name="Bloem J."/>
            <person name="Labutti K."/>
            <person name="Salamov A."/>
            <person name="Andreopoulos B."/>
            <person name="Baker S."/>
            <person name="Barry K."/>
            <person name="Bills G."/>
            <person name="Bluhm B."/>
            <person name="Cannon C."/>
            <person name="Castanera R."/>
            <person name="Culley D."/>
            <person name="Daum C."/>
            <person name="Ezra D."/>
            <person name="Gonzalez J."/>
            <person name="Henrissat B."/>
            <person name="Kuo A."/>
            <person name="Liang C."/>
            <person name="Lipzen A."/>
            <person name="Lutzoni F."/>
            <person name="Magnuson J."/>
            <person name="Mondo S."/>
            <person name="Nolan M."/>
            <person name="Ohm R."/>
            <person name="Pangilinan J."/>
            <person name="Park H.-J."/>
            <person name="Ramirez L."/>
            <person name="Alfaro M."/>
            <person name="Sun H."/>
            <person name="Tritt A."/>
            <person name="Yoshinaga Y."/>
            <person name="Zwiers L.-H."/>
            <person name="Turgeon B."/>
            <person name="Goodwin S."/>
            <person name="Spatafora J."/>
            <person name="Crous P."/>
            <person name="Grigoriev I."/>
        </authorList>
    </citation>
    <scope>NUCLEOTIDE SEQUENCE</scope>
    <source>
        <strain evidence="1">CBS 627.86</strain>
    </source>
</reference>
<organism evidence="1 2">
    <name type="scientific">Lophiotrema nucula</name>
    <dbReference type="NCBI Taxonomy" id="690887"/>
    <lineage>
        <taxon>Eukaryota</taxon>
        <taxon>Fungi</taxon>
        <taxon>Dikarya</taxon>
        <taxon>Ascomycota</taxon>
        <taxon>Pezizomycotina</taxon>
        <taxon>Dothideomycetes</taxon>
        <taxon>Pleosporomycetidae</taxon>
        <taxon>Pleosporales</taxon>
        <taxon>Lophiotremataceae</taxon>
        <taxon>Lophiotrema</taxon>
    </lineage>
</organism>
<gene>
    <name evidence="1" type="ORF">BDV96DRAFT_641575</name>
</gene>
<sequence length="206" mass="23829">MTTGKQVEQSFRFLDLPKELRLMVYERLPLTVYENDLMLTRGDRDKGFISFILHYIESTAFLQTCRLIYNEANSIIRKNHRVEPVRFVVDARAIEGVPFREGCLDRVVEGIIVWTYQVSTEATPRFYQDRPVARHPYWSANPTPDRGRFVETCGRQLGAARNPVKDIEIVLCSYNRTLKGLEANVKDFIFGIANASLIMEDIEYAD</sequence>
<dbReference type="EMBL" id="ML977313">
    <property type="protein sequence ID" value="KAF2120927.1"/>
    <property type="molecule type" value="Genomic_DNA"/>
</dbReference>